<dbReference type="GO" id="GO:0019787">
    <property type="term" value="F:ubiquitin-like protein transferase activity"/>
    <property type="evidence" value="ECO:0007669"/>
    <property type="project" value="InterPro"/>
</dbReference>
<keyword evidence="1" id="KW-0833">Ubl conjugation pathway</keyword>
<dbReference type="OrthoDB" id="4089664at2759"/>
<accession>A0A1X2H869</accession>
<comment type="caution">
    <text evidence="3">The sequence shown here is derived from an EMBL/GenBank/DDBJ whole genome shotgun (WGS) entry which is preliminary data.</text>
</comment>
<dbReference type="Pfam" id="PF03987">
    <property type="entry name" value="Autophagy_act_C"/>
    <property type="match status" value="1"/>
</dbReference>
<name>A0A1X2H869_SYNRA</name>
<dbReference type="InParanoid" id="A0A1X2H869"/>
<proteinExistence type="predicted"/>
<dbReference type="EMBL" id="MCGN01000007">
    <property type="protein sequence ID" value="ORY94753.1"/>
    <property type="molecule type" value="Genomic_DNA"/>
</dbReference>
<reference evidence="3 4" key="1">
    <citation type="submission" date="2016-07" db="EMBL/GenBank/DDBJ databases">
        <title>Pervasive Adenine N6-methylation of Active Genes in Fungi.</title>
        <authorList>
            <consortium name="DOE Joint Genome Institute"/>
            <person name="Mondo S.J."/>
            <person name="Dannebaum R.O."/>
            <person name="Kuo R.C."/>
            <person name="Labutti K."/>
            <person name="Haridas S."/>
            <person name="Kuo A."/>
            <person name="Salamov A."/>
            <person name="Ahrendt S.R."/>
            <person name="Lipzen A."/>
            <person name="Sullivan W."/>
            <person name="Andreopoulos W.B."/>
            <person name="Clum A."/>
            <person name="Lindquist E."/>
            <person name="Daum C."/>
            <person name="Ramamoorthy G.K."/>
            <person name="Gryganskyi A."/>
            <person name="Culley D."/>
            <person name="Magnuson J.K."/>
            <person name="James T.Y."/>
            <person name="O'Malley M.A."/>
            <person name="Stajich J.E."/>
            <person name="Spatafora J.W."/>
            <person name="Visel A."/>
            <person name="Grigoriev I.V."/>
        </authorList>
    </citation>
    <scope>NUCLEOTIDE SEQUENCE [LARGE SCALE GENOMIC DNA]</scope>
    <source>
        <strain evidence="3 4">NRRL 2496</strain>
    </source>
</reference>
<dbReference type="Proteomes" id="UP000242180">
    <property type="component" value="Unassembled WGS sequence"/>
</dbReference>
<dbReference type="InterPro" id="IPR007135">
    <property type="entry name" value="Atg3/Atg10"/>
</dbReference>
<evidence type="ECO:0000313" key="4">
    <source>
        <dbReference type="Proteomes" id="UP000242180"/>
    </source>
</evidence>
<evidence type="ECO:0000313" key="3">
    <source>
        <dbReference type="EMBL" id="ORY94753.1"/>
    </source>
</evidence>
<dbReference type="Gene3D" id="3.30.1460.50">
    <property type="match status" value="1"/>
</dbReference>
<evidence type="ECO:0000256" key="2">
    <source>
        <dbReference type="ARBA" id="ARBA00023006"/>
    </source>
</evidence>
<keyword evidence="4" id="KW-1185">Reference proteome</keyword>
<evidence type="ECO:0000256" key="1">
    <source>
        <dbReference type="ARBA" id="ARBA00022786"/>
    </source>
</evidence>
<dbReference type="GO" id="GO:0006914">
    <property type="term" value="P:autophagy"/>
    <property type="evidence" value="ECO:0007669"/>
    <property type="project" value="UniProtKB-KW"/>
</dbReference>
<protein>
    <submittedName>
        <fullName evidence="3">Uncharacterized protein</fullName>
    </submittedName>
</protein>
<keyword evidence="2" id="KW-0072">Autophagy</keyword>
<gene>
    <name evidence="3" type="ORF">BCR43DRAFT_494536</name>
</gene>
<dbReference type="AlphaFoldDB" id="A0A1X2H869"/>
<sequence>MQSQNQENISNSEAELAEDWMVEELEEMDPAVAVNRHANFLTIEHHIVYSPSYQVPVLYFNAVNQGMLRIHFINA</sequence>
<organism evidence="3 4">
    <name type="scientific">Syncephalastrum racemosum</name>
    <name type="common">Filamentous fungus</name>
    <dbReference type="NCBI Taxonomy" id="13706"/>
    <lineage>
        <taxon>Eukaryota</taxon>
        <taxon>Fungi</taxon>
        <taxon>Fungi incertae sedis</taxon>
        <taxon>Mucoromycota</taxon>
        <taxon>Mucoromycotina</taxon>
        <taxon>Mucoromycetes</taxon>
        <taxon>Mucorales</taxon>
        <taxon>Syncephalastraceae</taxon>
        <taxon>Syncephalastrum</taxon>
    </lineage>
</organism>